<proteinExistence type="predicted"/>
<evidence type="ECO:0000313" key="3">
    <source>
        <dbReference type="Proteomes" id="UP000192815"/>
    </source>
</evidence>
<evidence type="ECO:0000313" key="2">
    <source>
        <dbReference type="EMBL" id="ORC58475.1"/>
    </source>
</evidence>
<sequence length="139" mass="15287">MGGYDTRGNYSPTPGVCRPAGPAKSPLKPRPPASTWENQPPRTLYAQEPKPGCLVGVRFLWSNGESLAGCSWDLTQENGQVIRGTLDSKSFLSQVIEGRAHRIRLNPRFDPKAQLGAFDQSCKRCCMKSWPPSESKPTV</sequence>
<keyword evidence="3" id="KW-1185">Reference proteome</keyword>
<evidence type="ECO:0000256" key="1">
    <source>
        <dbReference type="SAM" id="MobiDB-lite"/>
    </source>
</evidence>
<dbReference type="EMBL" id="MUIO01000056">
    <property type="protein sequence ID" value="ORC58475.1"/>
    <property type="molecule type" value="Genomic_DNA"/>
</dbReference>
<reference evidence="3" key="1">
    <citation type="submission" date="2017-02" db="EMBL/GenBank/DDBJ databases">
        <title>Pseudomonas floridae sp. nov., a novel pathogenic bacterial species isolated from tomato.</title>
        <authorList>
            <person name="Timilsina S."/>
            <person name="Vallad G.E."/>
            <person name="Jones J.B."/>
        </authorList>
    </citation>
    <scope>NUCLEOTIDE SEQUENCE [LARGE SCALE GENOMIC DNA]</scope>
    <source>
        <strain evidence="3">GEV388</strain>
    </source>
</reference>
<feature type="region of interest" description="Disordered" evidence="1">
    <location>
        <begin position="1"/>
        <end position="47"/>
    </location>
</feature>
<protein>
    <submittedName>
        <fullName evidence="2">Uncharacterized protein</fullName>
    </submittedName>
</protein>
<accession>A0A1X0N503</accession>
<dbReference type="Proteomes" id="UP000192815">
    <property type="component" value="Unassembled WGS sequence"/>
</dbReference>
<gene>
    <name evidence="2" type="ORF">BZK31_14980</name>
</gene>
<dbReference type="STRING" id="1958950.BZK31_14980"/>
<name>A0A1X0N503_9PSED</name>
<comment type="caution">
    <text evidence="2">The sequence shown here is derived from an EMBL/GenBank/DDBJ whole genome shotgun (WGS) entry which is preliminary data.</text>
</comment>
<organism evidence="2 3">
    <name type="scientific">Pseudomonas floridensis</name>
    <dbReference type="NCBI Taxonomy" id="1958950"/>
    <lineage>
        <taxon>Bacteria</taxon>
        <taxon>Pseudomonadati</taxon>
        <taxon>Pseudomonadota</taxon>
        <taxon>Gammaproteobacteria</taxon>
        <taxon>Pseudomonadales</taxon>
        <taxon>Pseudomonadaceae</taxon>
        <taxon>Pseudomonas</taxon>
    </lineage>
</organism>
<dbReference type="AlphaFoldDB" id="A0A1X0N503"/>